<feature type="compositionally biased region" description="Basic and acidic residues" evidence="1">
    <location>
        <begin position="15"/>
        <end position="31"/>
    </location>
</feature>
<proteinExistence type="predicted"/>
<dbReference type="Proteomes" id="UP000187203">
    <property type="component" value="Unassembled WGS sequence"/>
</dbReference>
<sequence>MAIPLEAETKLVNQEQEKQYQRSEIWNHPEGGEGGITG</sequence>
<evidence type="ECO:0000313" key="2">
    <source>
        <dbReference type="EMBL" id="OMO57225.1"/>
    </source>
</evidence>
<protein>
    <submittedName>
        <fullName evidence="2">Uncharacterized protein</fullName>
    </submittedName>
</protein>
<comment type="caution">
    <text evidence="2">The sequence shown here is derived from an EMBL/GenBank/DDBJ whole genome shotgun (WGS) entry which is preliminary data.</text>
</comment>
<feature type="region of interest" description="Disordered" evidence="1">
    <location>
        <begin position="1"/>
        <end position="38"/>
    </location>
</feature>
<accession>A0A1R3GGJ7</accession>
<organism evidence="2 3">
    <name type="scientific">Corchorus olitorius</name>
    <dbReference type="NCBI Taxonomy" id="93759"/>
    <lineage>
        <taxon>Eukaryota</taxon>
        <taxon>Viridiplantae</taxon>
        <taxon>Streptophyta</taxon>
        <taxon>Embryophyta</taxon>
        <taxon>Tracheophyta</taxon>
        <taxon>Spermatophyta</taxon>
        <taxon>Magnoliopsida</taxon>
        <taxon>eudicotyledons</taxon>
        <taxon>Gunneridae</taxon>
        <taxon>Pentapetalae</taxon>
        <taxon>rosids</taxon>
        <taxon>malvids</taxon>
        <taxon>Malvales</taxon>
        <taxon>Malvaceae</taxon>
        <taxon>Grewioideae</taxon>
        <taxon>Apeibeae</taxon>
        <taxon>Corchorus</taxon>
    </lineage>
</organism>
<gene>
    <name evidence="2" type="ORF">COLO4_35471</name>
</gene>
<dbReference type="EMBL" id="AWUE01022618">
    <property type="protein sequence ID" value="OMO57225.1"/>
    <property type="molecule type" value="Genomic_DNA"/>
</dbReference>
<name>A0A1R3GGJ7_9ROSI</name>
<evidence type="ECO:0000313" key="3">
    <source>
        <dbReference type="Proteomes" id="UP000187203"/>
    </source>
</evidence>
<dbReference type="AlphaFoldDB" id="A0A1R3GGJ7"/>
<evidence type="ECO:0000256" key="1">
    <source>
        <dbReference type="SAM" id="MobiDB-lite"/>
    </source>
</evidence>
<keyword evidence="3" id="KW-1185">Reference proteome</keyword>
<reference evidence="3" key="1">
    <citation type="submission" date="2013-09" db="EMBL/GenBank/DDBJ databases">
        <title>Corchorus olitorius genome sequencing.</title>
        <authorList>
            <person name="Alam M."/>
            <person name="Haque M.S."/>
            <person name="Islam M.S."/>
            <person name="Emdad E.M."/>
            <person name="Islam M.M."/>
            <person name="Ahmed B."/>
            <person name="Halim A."/>
            <person name="Hossen Q.M.M."/>
            <person name="Hossain M.Z."/>
            <person name="Ahmed R."/>
            <person name="Khan M.M."/>
            <person name="Islam R."/>
            <person name="Rashid M.M."/>
            <person name="Khan S.A."/>
            <person name="Rahman M.S."/>
            <person name="Alam M."/>
            <person name="Yahiya A.S."/>
            <person name="Khan M.S."/>
            <person name="Azam M.S."/>
            <person name="Haque T."/>
            <person name="Lashkar M.Z.H."/>
            <person name="Akhand A.I."/>
            <person name="Morshed G."/>
            <person name="Roy S."/>
            <person name="Uddin K.S."/>
            <person name="Rabeya T."/>
            <person name="Hossain A.S."/>
            <person name="Chowdhury A."/>
            <person name="Snigdha A.R."/>
            <person name="Mortoza M.S."/>
            <person name="Matin S.A."/>
            <person name="Hoque S.M.E."/>
            <person name="Islam M.K."/>
            <person name="Roy D.K."/>
            <person name="Haider R."/>
            <person name="Moosa M.M."/>
            <person name="Elias S.M."/>
            <person name="Hasan A.M."/>
            <person name="Jahan S."/>
            <person name="Shafiuddin M."/>
            <person name="Mahmood N."/>
            <person name="Shommy N.S."/>
        </authorList>
    </citation>
    <scope>NUCLEOTIDE SEQUENCE [LARGE SCALE GENOMIC DNA]</scope>
    <source>
        <strain evidence="3">cv. O-4</strain>
    </source>
</reference>